<dbReference type="InterPro" id="IPR011050">
    <property type="entry name" value="Pectin_lyase_fold/virulence"/>
</dbReference>
<dbReference type="InterPro" id="IPR012334">
    <property type="entry name" value="Pectin_lyas_fold"/>
</dbReference>
<dbReference type="InterPro" id="IPR039448">
    <property type="entry name" value="Beta_helix"/>
</dbReference>
<protein>
    <submittedName>
        <fullName evidence="3">Poly(Beta-D-mannuronate) C5 epimerase 4</fullName>
        <ecNumber evidence="3">5.1.3.-</ecNumber>
    </submittedName>
    <submittedName>
        <fullName evidence="2">Right-handed parallel beta-helix repeat-containing protein</fullName>
    </submittedName>
</protein>
<dbReference type="AlphaFoldDB" id="A0A3S4X2M2"/>
<dbReference type="Gene3D" id="2.160.20.10">
    <property type="entry name" value="Single-stranded right-handed beta-helix, Pectin lyase-like"/>
    <property type="match status" value="1"/>
</dbReference>
<dbReference type="GO" id="GO:0016853">
    <property type="term" value="F:isomerase activity"/>
    <property type="evidence" value="ECO:0007669"/>
    <property type="project" value="UniProtKB-KW"/>
</dbReference>
<dbReference type="Proteomes" id="UP000281904">
    <property type="component" value="Chromosome"/>
</dbReference>
<evidence type="ECO:0000313" key="4">
    <source>
        <dbReference type="Proteomes" id="UP000281904"/>
    </source>
</evidence>
<dbReference type="EMBL" id="LR134493">
    <property type="protein sequence ID" value="VEI71234.1"/>
    <property type="molecule type" value="Genomic_DNA"/>
</dbReference>
<reference evidence="2 5" key="2">
    <citation type="submission" date="2020-11" db="EMBL/GenBank/DDBJ databases">
        <title>Enhanced detection system for hospital associated transmission using whole genome sequencing surveillance.</title>
        <authorList>
            <person name="Harrison L.H."/>
            <person name="Van Tyne D."/>
            <person name="Marsh J.W."/>
            <person name="Griffith M.P."/>
            <person name="Snyder D.J."/>
            <person name="Cooper V.S."/>
            <person name="Mustapha M."/>
        </authorList>
    </citation>
    <scope>NUCLEOTIDE SEQUENCE [LARGE SCALE GENOMIC DNA]</scope>
    <source>
        <strain evidence="2 5">SER00230</strain>
    </source>
</reference>
<evidence type="ECO:0000313" key="2">
    <source>
        <dbReference type="EMBL" id="MBH1931504.1"/>
    </source>
</evidence>
<evidence type="ECO:0000259" key="1">
    <source>
        <dbReference type="Pfam" id="PF13229"/>
    </source>
</evidence>
<feature type="domain" description="Right handed beta helix" evidence="1">
    <location>
        <begin position="188"/>
        <end position="341"/>
    </location>
</feature>
<dbReference type="Proteomes" id="UP000624159">
    <property type="component" value="Unassembled WGS sequence"/>
</dbReference>
<dbReference type="SUPFAM" id="SSF51126">
    <property type="entry name" value="Pectin lyase-like"/>
    <property type="match status" value="1"/>
</dbReference>
<keyword evidence="5" id="KW-1185">Reference proteome</keyword>
<reference evidence="3 4" key="1">
    <citation type="submission" date="2018-12" db="EMBL/GenBank/DDBJ databases">
        <authorList>
            <consortium name="Pathogen Informatics"/>
        </authorList>
    </citation>
    <scope>NUCLEOTIDE SEQUENCE [LARGE SCALE GENOMIC DNA]</scope>
    <source>
        <strain evidence="3 4">NCTC10036</strain>
    </source>
</reference>
<dbReference type="NCBIfam" id="TIGR03804">
    <property type="entry name" value="para_beta_helix"/>
    <property type="match status" value="1"/>
</dbReference>
<dbReference type="InterPro" id="IPR022441">
    <property type="entry name" value="Para_beta_helix_rpt-2"/>
</dbReference>
<dbReference type="Pfam" id="PF13229">
    <property type="entry name" value="Beta_helix"/>
    <property type="match status" value="1"/>
</dbReference>
<dbReference type="EC" id="5.1.3.-" evidence="3"/>
<dbReference type="EMBL" id="JADULK010000009">
    <property type="protein sequence ID" value="MBH1931504.1"/>
    <property type="molecule type" value="Genomic_DNA"/>
</dbReference>
<organism evidence="3 4">
    <name type="scientific">Serratia rubidaea</name>
    <name type="common">Serratia marinorubra</name>
    <dbReference type="NCBI Taxonomy" id="61652"/>
    <lineage>
        <taxon>Bacteria</taxon>
        <taxon>Pseudomonadati</taxon>
        <taxon>Pseudomonadota</taxon>
        <taxon>Gammaproteobacteria</taxon>
        <taxon>Enterobacterales</taxon>
        <taxon>Yersiniaceae</taxon>
        <taxon>Serratia</taxon>
    </lineage>
</organism>
<evidence type="ECO:0000313" key="5">
    <source>
        <dbReference type="Proteomes" id="UP000624159"/>
    </source>
</evidence>
<name>A0A3S4X2M2_SERRU</name>
<dbReference type="InterPro" id="IPR006626">
    <property type="entry name" value="PbH1"/>
</dbReference>
<evidence type="ECO:0000313" key="3">
    <source>
        <dbReference type="EMBL" id="VEI71234.1"/>
    </source>
</evidence>
<accession>A0A3S4X2M2</accession>
<dbReference type="SMART" id="SM00710">
    <property type="entry name" value="PbH1"/>
    <property type="match status" value="8"/>
</dbReference>
<gene>
    <name evidence="3" type="primary">algE4</name>
    <name evidence="2" type="ORF">I5U13_17755</name>
    <name evidence="3" type="ORF">NCTC10036_04274</name>
</gene>
<proteinExistence type="predicted"/>
<keyword evidence="3" id="KW-0413">Isomerase</keyword>
<sequence>MEHVQTGNQERYAAVGEGNYTPEMFGAAGDGATDDRTAIQAAIDAAHQSYLLYGTPCCVTLGARTYMVSKNPASTAIAGEVAAGFGCLNMRSGVTLCGNGTIKLMPGTAGNIPGAIVTNWSGACTDISIEGITLDGNASQVTAVSMVAINIVDSQRVRIHQVRVHNNNVGQAGGIYLRRSGSSTSAYGCKESQVTACYVQDVAFIGIQAERPDGIIIAGNYVMNTGDNGIDIEGNTPENASGTARQMNISGNILRNNKNGIFIESCSGAVINGNDIAEVAGIGIVSNRIHSGSFNNVITNNKIAGTAGKTAYGLRVINSSGNCLIQGNFFSSLQSAIKLNGMATRVCIGENTHAAIERFIIELGATADYPIAALRSLVGRQFIMGGQENGFPALISPLGSPGNFPNRFSIGTCERGHYSDLNGAGEINFTRGSLVLQYHPDWKGYALYNYRGDGYTEILATAVPGEYLLINGETYLVEAGHTATQRRLKRWDGGQYADGDYRSYLDQNYQGEIKRREWGTL</sequence>
<dbReference type="RefSeq" id="WP_126532949.1">
    <property type="nucleotide sequence ID" value="NZ_JADULK010000009.1"/>
</dbReference>